<keyword evidence="16" id="KW-1185">Reference proteome</keyword>
<comment type="similarity">
    <text evidence="2">Belongs to the krueppel C2H2-type zinc-finger protein family.</text>
</comment>
<evidence type="ECO:0000256" key="12">
    <source>
        <dbReference type="PROSITE-ProRule" id="PRU00042"/>
    </source>
</evidence>
<dbReference type="InterPro" id="IPR036236">
    <property type="entry name" value="Znf_C2H2_sf"/>
</dbReference>
<dbReference type="Pfam" id="PF13465">
    <property type="entry name" value="zf-H2C2_2"/>
    <property type="match status" value="1"/>
</dbReference>
<dbReference type="PROSITE" id="PS00028">
    <property type="entry name" value="ZINC_FINGER_C2H2_1"/>
    <property type="match status" value="4"/>
</dbReference>
<evidence type="ECO:0000256" key="7">
    <source>
        <dbReference type="ARBA" id="ARBA00022833"/>
    </source>
</evidence>
<comment type="subcellular location">
    <subcellularLocation>
        <location evidence="1">Nucleus</location>
    </subcellularLocation>
</comment>
<evidence type="ECO:0000256" key="1">
    <source>
        <dbReference type="ARBA" id="ARBA00004123"/>
    </source>
</evidence>
<dbReference type="InterPro" id="IPR013087">
    <property type="entry name" value="Znf_C2H2_type"/>
</dbReference>
<name>A0A9P0GF03_9CUCU</name>
<feature type="domain" description="C2H2-type" evidence="14">
    <location>
        <begin position="208"/>
        <end position="235"/>
    </location>
</feature>
<comment type="function">
    <text evidence="11">Krueppel is a gap class segmentation protein.</text>
</comment>
<dbReference type="GO" id="GO:0008270">
    <property type="term" value="F:zinc ion binding"/>
    <property type="evidence" value="ECO:0007669"/>
    <property type="project" value="UniProtKB-KW"/>
</dbReference>
<evidence type="ECO:0000256" key="8">
    <source>
        <dbReference type="ARBA" id="ARBA00023125"/>
    </source>
</evidence>
<dbReference type="Pfam" id="PF12874">
    <property type="entry name" value="zf-met"/>
    <property type="match status" value="1"/>
</dbReference>
<keyword evidence="5" id="KW-0677">Repeat</keyword>
<evidence type="ECO:0000256" key="5">
    <source>
        <dbReference type="ARBA" id="ARBA00022737"/>
    </source>
</evidence>
<dbReference type="EMBL" id="OV651819">
    <property type="protein sequence ID" value="CAH1113405.1"/>
    <property type="molecule type" value="Genomic_DNA"/>
</dbReference>
<proteinExistence type="inferred from homology"/>
<dbReference type="PROSITE" id="PS50157">
    <property type="entry name" value="ZINC_FINGER_C2H2_2"/>
    <property type="match status" value="4"/>
</dbReference>
<dbReference type="GO" id="GO:0035282">
    <property type="term" value="P:segmentation"/>
    <property type="evidence" value="ECO:0007669"/>
    <property type="project" value="UniProtKB-KW"/>
</dbReference>
<dbReference type="PANTHER" id="PTHR23235">
    <property type="entry name" value="KRUEPPEL-LIKE TRANSCRIPTION FACTOR"/>
    <property type="match status" value="1"/>
</dbReference>
<keyword evidence="8" id="KW-0238">DNA-binding</keyword>
<keyword evidence="3" id="KW-0217">Developmental protein</keyword>
<evidence type="ECO:0000259" key="14">
    <source>
        <dbReference type="PROSITE" id="PS50157"/>
    </source>
</evidence>
<feature type="domain" description="C2H2-type" evidence="14">
    <location>
        <begin position="236"/>
        <end position="259"/>
    </location>
</feature>
<dbReference type="Proteomes" id="UP001153636">
    <property type="component" value="Chromosome 7"/>
</dbReference>
<evidence type="ECO:0000256" key="13">
    <source>
        <dbReference type="SAM" id="MobiDB-lite"/>
    </source>
</evidence>
<evidence type="ECO:0000313" key="16">
    <source>
        <dbReference type="Proteomes" id="UP001153636"/>
    </source>
</evidence>
<evidence type="ECO:0000256" key="3">
    <source>
        <dbReference type="ARBA" id="ARBA00022492"/>
    </source>
</evidence>
<dbReference type="FunFam" id="3.30.160.60:FF:000446">
    <property type="entry name" value="Zinc finger protein"/>
    <property type="match status" value="1"/>
</dbReference>
<dbReference type="GO" id="GO:0005634">
    <property type="term" value="C:nucleus"/>
    <property type="evidence" value="ECO:0007669"/>
    <property type="project" value="UniProtKB-SubCell"/>
</dbReference>
<feature type="region of interest" description="Disordered" evidence="13">
    <location>
        <begin position="1"/>
        <end position="40"/>
    </location>
</feature>
<reference evidence="15" key="1">
    <citation type="submission" date="2022-01" db="EMBL/GenBank/DDBJ databases">
        <authorList>
            <person name="King R."/>
        </authorList>
    </citation>
    <scope>NUCLEOTIDE SEQUENCE</scope>
</reference>
<evidence type="ECO:0000256" key="10">
    <source>
        <dbReference type="ARBA" id="ARBA00023843"/>
    </source>
</evidence>
<accession>A0A9P0GF03</accession>
<keyword evidence="6 12" id="KW-0863">Zinc-finger</keyword>
<organism evidence="15 16">
    <name type="scientific">Psylliodes chrysocephalus</name>
    <dbReference type="NCBI Taxonomy" id="3402493"/>
    <lineage>
        <taxon>Eukaryota</taxon>
        <taxon>Metazoa</taxon>
        <taxon>Ecdysozoa</taxon>
        <taxon>Arthropoda</taxon>
        <taxon>Hexapoda</taxon>
        <taxon>Insecta</taxon>
        <taxon>Pterygota</taxon>
        <taxon>Neoptera</taxon>
        <taxon>Endopterygota</taxon>
        <taxon>Coleoptera</taxon>
        <taxon>Polyphaga</taxon>
        <taxon>Cucujiformia</taxon>
        <taxon>Chrysomeloidea</taxon>
        <taxon>Chrysomelidae</taxon>
        <taxon>Galerucinae</taxon>
        <taxon>Alticini</taxon>
        <taxon>Psylliodes</taxon>
    </lineage>
</organism>
<dbReference type="SUPFAM" id="SSF57667">
    <property type="entry name" value="beta-beta-alpha zinc fingers"/>
    <property type="match status" value="3"/>
</dbReference>
<dbReference type="Pfam" id="PF00096">
    <property type="entry name" value="zf-C2H2"/>
    <property type="match status" value="1"/>
</dbReference>
<sequence length="274" mass="31639">MDEADFHSSLEPMVIINDEDSSQDQNFRNDDIDPLAGGNTENDKIINSIGPEISIIPVIVKKKRPHFKIRLFEKEFSPPRDDDNTNKVQSISRSREKVRLVSKDEASNVEDTYAKRRSNPLEKCPICKKFFRRMKTHLLKHDILPKSPEERLYCALCQKVFNTQSNLAIHMRGHNGDRPYICEVCNKCFSQSCNLVNHMRVHTGEKPFKCPHCDRAFTQSGNLNNHIRLHTDEKPFKCHFCDKAFVQSGNLSSHIRNNHKFAEGFSIMPLSMIN</sequence>
<feature type="domain" description="C2H2-type" evidence="14">
    <location>
        <begin position="180"/>
        <end position="207"/>
    </location>
</feature>
<dbReference type="GO" id="GO:0000981">
    <property type="term" value="F:DNA-binding transcription factor activity, RNA polymerase II-specific"/>
    <property type="evidence" value="ECO:0007669"/>
    <property type="project" value="TreeGrafter"/>
</dbReference>
<dbReference type="SMART" id="SM00355">
    <property type="entry name" value="ZnF_C2H2"/>
    <property type="match status" value="5"/>
</dbReference>
<dbReference type="FunFam" id="3.30.160.60:FF:001954">
    <property type="entry name" value="Zinc finger protein 787"/>
    <property type="match status" value="1"/>
</dbReference>
<dbReference type="PANTHER" id="PTHR23235:SF142">
    <property type="entry name" value="ZINC FINGER PROTEIN 384"/>
    <property type="match status" value="1"/>
</dbReference>
<evidence type="ECO:0000313" key="15">
    <source>
        <dbReference type="EMBL" id="CAH1113405.1"/>
    </source>
</evidence>
<evidence type="ECO:0000256" key="2">
    <source>
        <dbReference type="ARBA" id="ARBA00006991"/>
    </source>
</evidence>
<keyword evidence="3" id="KW-0302">Gap protein</keyword>
<feature type="domain" description="C2H2-type" evidence="14">
    <location>
        <begin position="152"/>
        <end position="179"/>
    </location>
</feature>
<keyword evidence="4" id="KW-0479">Metal-binding</keyword>
<dbReference type="FunFam" id="3.30.160.60:FF:000870">
    <property type="entry name" value="zinc finger protein 197 isoform X1"/>
    <property type="match status" value="1"/>
</dbReference>
<evidence type="ECO:0000256" key="9">
    <source>
        <dbReference type="ARBA" id="ARBA00023242"/>
    </source>
</evidence>
<dbReference type="Gene3D" id="3.30.160.60">
    <property type="entry name" value="Classic Zinc Finger"/>
    <property type="match status" value="4"/>
</dbReference>
<evidence type="ECO:0000256" key="11">
    <source>
        <dbReference type="ARBA" id="ARBA00053345"/>
    </source>
</evidence>
<keyword evidence="9" id="KW-0539">Nucleus</keyword>
<dbReference type="OrthoDB" id="8117402at2759"/>
<protein>
    <recommendedName>
        <fullName evidence="10">Protein krueppel</fullName>
    </recommendedName>
</protein>
<dbReference type="GO" id="GO:0000978">
    <property type="term" value="F:RNA polymerase II cis-regulatory region sequence-specific DNA binding"/>
    <property type="evidence" value="ECO:0007669"/>
    <property type="project" value="TreeGrafter"/>
</dbReference>
<gene>
    <name evidence="15" type="ORF">PSYICH_LOCUS13288</name>
</gene>
<dbReference type="AlphaFoldDB" id="A0A9P0GF03"/>
<evidence type="ECO:0000256" key="4">
    <source>
        <dbReference type="ARBA" id="ARBA00022723"/>
    </source>
</evidence>
<evidence type="ECO:0000256" key="6">
    <source>
        <dbReference type="ARBA" id="ARBA00022771"/>
    </source>
</evidence>
<keyword evidence="7" id="KW-0862">Zinc</keyword>